<feature type="compositionally biased region" description="Low complexity" evidence="4">
    <location>
        <begin position="826"/>
        <end position="838"/>
    </location>
</feature>
<feature type="compositionally biased region" description="Polar residues" evidence="4">
    <location>
        <begin position="491"/>
        <end position="503"/>
    </location>
</feature>
<feature type="compositionally biased region" description="Basic residues" evidence="4">
    <location>
        <begin position="1555"/>
        <end position="1564"/>
    </location>
</feature>
<feature type="region of interest" description="Disordered" evidence="4">
    <location>
        <begin position="807"/>
        <end position="838"/>
    </location>
</feature>
<dbReference type="PROSITE" id="PS50106">
    <property type="entry name" value="PDZ"/>
    <property type="match status" value="2"/>
</dbReference>
<dbReference type="FunFam" id="2.30.42.10:FF:000007">
    <property type="entry name" value="Amyloid beta A4 protein-binding family A member"/>
    <property type="match status" value="1"/>
</dbReference>
<evidence type="ECO:0000256" key="4">
    <source>
        <dbReference type="SAM" id="MobiDB-lite"/>
    </source>
</evidence>
<dbReference type="SMART" id="SM00228">
    <property type="entry name" value="PDZ"/>
    <property type="match status" value="2"/>
</dbReference>
<feature type="domain" description="PID" evidence="5">
    <location>
        <begin position="1765"/>
        <end position="1932"/>
    </location>
</feature>
<accession>A0A922KT52</accession>
<feature type="region of interest" description="Disordered" evidence="4">
    <location>
        <begin position="153"/>
        <end position="279"/>
    </location>
</feature>
<gene>
    <name evidence="7" type="primary">APBA1</name>
    <name evidence="7" type="ORF">DERF_015901</name>
</gene>
<dbReference type="GO" id="GO:0005886">
    <property type="term" value="C:plasma membrane"/>
    <property type="evidence" value="ECO:0007669"/>
    <property type="project" value="TreeGrafter"/>
</dbReference>
<feature type="compositionally biased region" description="Low complexity" evidence="4">
    <location>
        <begin position="1610"/>
        <end position="1629"/>
    </location>
</feature>
<feature type="compositionally biased region" description="Polar residues" evidence="4">
    <location>
        <begin position="157"/>
        <end position="171"/>
    </location>
</feature>
<feature type="region of interest" description="Disordered" evidence="4">
    <location>
        <begin position="95"/>
        <end position="114"/>
    </location>
</feature>
<reference evidence="7" key="2">
    <citation type="journal article" date="2022" name="Res Sq">
        <title>Comparative Genomics Reveals Insights into the Divergent Evolution of Astigmatic Mites and Household Pest Adaptations.</title>
        <authorList>
            <person name="Xiong Q."/>
            <person name="Wan A.T.-Y."/>
            <person name="Liu X.-Y."/>
            <person name="Fung C.S.-H."/>
            <person name="Xiao X."/>
            <person name="Malainual N."/>
            <person name="Hou J."/>
            <person name="Wang L."/>
            <person name="Wang M."/>
            <person name="Yang K."/>
            <person name="Cui Y."/>
            <person name="Leung E."/>
            <person name="Nong W."/>
            <person name="Shin S.-K."/>
            <person name="Au S."/>
            <person name="Jeong K.Y."/>
            <person name="Chew F.T."/>
            <person name="Hui J."/>
            <person name="Leung T.F."/>
            <person name="Tungtrongchitr A."/>
            <person name="Zhong N."/>
            <person name="Liu Z."/>
            <person name="Tsui S."/>
        </authorList>
    </citation>
    <scope>NUCLEOTIDE SEQUENCE</scope>
    <source>
        <strain evidence="7">Derf</strain>
        <tissue evidence="7">Whole organism</tissue>
    </source>
</reference>
<dbReference type="Gene3D" id="2.30.29.30">
    <property type="entry name" value="Pleckstrin-homology domain (PH domain)/Phosphotyrosine-binding domain (PTB)"/>
    <property type="match status" value="1"/>
</dbReference>
<keyword evidence="1" id="KW-0813">Transport</keyword>
<feature type="compositionally biased region" description="Low complexity" evidence="4">
    <location>
        <begin position="263"/>
        <end position="275"/>
    </location>
</feature>
<keyword evidence="8" id="KW-1185">Reference proteome</keyword>
<dbReference type="EMBL" id="ASGP02000009">
    <property type="protein sequence ID" value="KAH9491169.1"/>
    <property type="molecule type" value="Genomic_DNA"/>
</dbReference>
<feature type="compositionally biased region" description="Basic and acidic residues" evidence="4">
    <location>
        <begin position="218"/>
        <end position="248"/>
    </location>
</feature>
<dbReference type="InterPro" id="IPR036034">
    <property type="entry name" value="PDZ_sf"/>
</dbReference>
<feature type="compositionally biased region" description="Polar residues" evidence="4">
    <location>
        <begin position="575"/>
        <end position="584"/>
    </location>
</feature>
<feature type="region of interest" description="Disordered" evidence="4">
    <location>
        <begin position="863"/>
        <end position="941"/>
    </location>
</feature>
<evidence type="ECO:0000256" key="3">
    <source>
        <dbReference type="ARBA" id="ARBA00022737"/>
    </source>
</evidence>
<feature type="compositionally biased region" description="Polar residues" evidence="4">
    <location>
        <begin position="553"/>
        <end position="563"/>
    </location>
</feature>
<feature type="compositionally biased region" description="Low complexity" evidence="4">
    <location>
        <begin position="909"/>
        <end position="926"/>
    </location>
</feature>
<dbReference type="CDD" id="cd06720">
    <property type="entry name" value="PDZ1_APBA1_3-like"/>
    <property type="match status" value="1"/>
</dbReference>
<feature type="domain" description="PDZ" evidence="6">
    <location>
        <begin position="2036"/>
        <end position="2112"/>
    </location>
</feature>
<feature type="compositionally biased region" description="Basic and acidic residues" evidence="4">
    <location>
        <begin position="1403"/>
        <end position="1412"/>
    </location>
</feature>
<organism evidence="7 8">
    <name type="scientific">Dermatophagoides farinae</name>
    <name type="common">American house dust mite</name>
    <dbReference type="NCBI Taxonomy" id="6954"/>
    <lineage>
        <taxon>Eukaryota</taxon>
        <taxon>Metazoa</taxon>
        <taxon>Ecdysozoa</taxon>
        <taxon>Arthropoda</taxon>
        <taxon>Chelicerata</taxon>
        <taxon>Arachnida</taxon>
        <taxon>Acari</taxon>
        <taxon>Acariformes</taxon>
        <taxon>Sarcoptiformes</taxon>
        <taxon>Astigmata</taxon>
        <taxon>Psoroptidia</taxon>
        <taxon>Analgoidea</taxon>
        <taxon>Pyroglyphidae</taxon>
        <taxon>Dermatophagoidinae</taxon>
        <taxon>Dermatophagoides</taxon>
    </lineage>
</organism>
<proteinExistence type="predicted"/>
<dbReference type="Proteomes" id="UP000790347">
    <property type="component" value="Unassembled WGS sequence"/>
</dbReference>
<feature type="compositionally biased region" description="Polar residues" evidence="4">
    <location>
        <begin position="927"/>
        <end position="938"/>
    </location>
</feature>
<dbReference type="SMART" id="SM00462">
    <property type="entry name" value="PTB"/>
    <property type="match status" value="1"/>
</dbReference>
<feature type="compositionally biased region" description="Basic and acidic residues" evidence="4">
    <location>
        <begin position="1078"/>
        <end position="1091"/>
    </location>
</feature>
<dbReference type="Pfam" id="PF00595">
    <property type="entry name" value="PDZ"/>
    <property type="match status" value="2"/>
</dbReference>
<feature type="compositionally biased region" description="Polar residues" evidence="4">
    <location>
        <begin position="207"/>
        <end position="217"/>
    </location>
</feature>
<dbReference type="FunFam" id="2.30.29.30:FF:000207">
    <property type="entry name" value="Protein CBR-LIN-10, isoform a"/>
    <property type="match status" value="1"/>
</dbReference>
<evidence type="ECO:0000313" key="7">
    <source>
        <dbReference type="EMBL" id="KAH9491169.1"/>
    </source>
</evidence>
<evidence type="ECO:0000259" key="5">
    <source>
        <dbReference type="PROSITE" id="PS01179"/>
    </source>
</evidence>
<dbReference type="FunFam" id="2.30.42.10:FF:000017">
    <property type="entry name" value="Amyloid beta A4 protein-binding family A member 1"/>
    <property type="match status" value="1"/>
</dbReference>
<evidence type="ECO:0000256" key="2">
    <source>
        <dbReference type="ARBA" id="ARBA00022553"/>
    </source>
</evidence>
<feature type="compositionally biased region" description="Low complexity" evidence="4">
    <location>
        <begin position="865"/>
        <end position="895"/>
    </location>
</feature>
<feature type="region of interest" description="Disordered" evidence="4">
    <location>
        <begin position="1068"/>
        <end position="1099"/>
    </location>
</feature>
<comment type="caution">
    <text evidence="7">The sequence shown here is derived from an EMBL/GenBank/DDBJ whole genome shotgun (WGS) entry which is preliminary data.</text>
</comment>
<dbReference type="Pfam" id="PF00640">
    <property type="entry name" value="PID"/>
    <property type="match status" value="1"/>
</dbReference>
<evidence type="ECO:0000259" key="6">
    <source>
        <dbReference type="PROSITE" id="PS50106"/>
    </source>
</evidence>
<dbReference type="InterPro" id="IPR051230">
    <property type="entry name" value="APP-Binding"/>
</dbReference>
<dbReference type="InterPro" id="IPR011993">
    <property type="entry name" value="PH-like_dom_sf"/>
</dbReference>
<protein>
    <submittedName>
        <fullName evidence="7">Amyloid-beta A4 protein-binding A member 1</fullName>
    </submittedName>
</protein>
<sequence>MPYQTNGGWKNNNNNNNSNGNSSNINKNFHQSQSYHSIIHHQQQQQQQQLQSNSDNIQQNIVGFSNSKSINNLSDDGFMENAELIEKLFPKCRPKTKITTSNNNNNNNKDKRTPMEYHHDVKDCCDDNDNNDGNIKNDQHDCSLATVRPSIDLNKKQIPTTNPRLKNSNNRINDHGKRIWNFMGISPSPSPPTLSPIEDNMHIPQPMITTHNQQQKSQPDDRESKSKIRSIKNERMSNDSTCSRDRSSSNETSIRKSIPYGGNETNNTVTTTSNSIHRPRRLKNQEPTIAAKLRLDSLLLSPEDDKIQNVDICGRQDKLDYDLNDEDDILFSRINMDAMMVNKMNRDKNTTLIKSIGTTTNVNNIKHNNCDDDDYCDGDVDDVDVNDDDHHHISRQQNDLRSRDHHLAMAGGNELFSSSRSTRSKKRYQNNSHQIMSKSAVVKNKFKSNIGSMVIRPSFNFMDLAPSPDLMETTVSIATDYNVGTDKKILPSSTMPSSVAQFRSNKQSTNNTNQNNELLTNIENSSKFTDNIDEFSNDSNENLSAINHGDTMGKNSKYSNEKFSSQQQQHHQPSEMESTSTSNVISYKEDCQMPSSSDINIDSVNDLDDDCSRTSNTNNCATIELVTTNHRSPSSSSLMNNNKNRNFKFIEHQHQSFLENNQNNNQECERFSTTATTTTTLLPKQTELGTTDKTMIDDIVDDNDNVDENIRNEMNLVCEKFATDLKNKLSIVSKNNGTDNVIVDDIDDDCNDNIQTQDYNNFIVDHKEEIDLGSESDQSSISIEKKSEFDLNEPIARIIGSVPIAQYEGSPKRYGPKPGYPQRIISSNNNVTNNDYDNSMTSIQQQQPIVQKESIIGSLKSTTLSSANGSPHSSSTSATYSSTDVHSSSSFSCPSNRPTKKSSSEWRSTNKSKMMMTMMSNDSNSNQPSYEESSQNSLPIQPYPTQQTQITCDEVVKSILNISNTETAIDSETDNTSTNAKPSPMKTFNEIIKSESIQRTDLEQQQEFNDNYMISSNANKITKSSNAESSSSSSLTKMATLRKFSSITNASATAASGRLSDYLKMNHSGSLESSDSNKSGDKYNYHDHDDYGSSSSSHHLNQEFRKNYTKSHYTKTHNDENELQVADSGISNNDLQLDQTSATSSTVDNNNNNNNDIGRNRKSKLNSFICLSPELANGKDFLENHQYSTHLNVSDLCLSGNGDCNRRDYYNKEKISSSSSSSMIPENDTRLINIMPVLEDGLSSGMPSSDDGDDGEMMEYDYDDDDGGDDQDHITGINNEQQPPPFDDYNHEYQTSNGRTVIGCETTTTTNVASQSSSFNNNYHQQQSNTMNVDGESVNQNSYDFCYHNNNSKQNQDQFVAKAKITNGQPQPSYFTGFNVGGKNNGPYTGRDESTTTSNSNNRIHDTDDKDSNIMYDNSNSYEYHPSSMPTNFQMITDETNTVRTVTDSTTNSLSQTQHHPKRMDMTDLRCQTGQQTGIAHDNKYCLSSSSSNRPMTNSHSSMRATMPNKSIHSSSLSANQNINNNNNTTLSPGSTVDAASDSPQSPPHSYGHNSYHHYFHHHPSPQPSSVQQHQQNYPNLSSSPTMLQSPNSPGDGSLHHHHHHHHHNASSSSASSAASSASSVSAHHGQPPPPSSSSSSINHHQYHHYHKSTQLNQSPTQDLQSQATQPQATLNSTNATIVPGTINISGVAPIGTSSSSSIPAPNLRHPDDDCDTDQETDRLLGSQRVSQNDDKGFYDEKTQTKRSNTSREARHLSSKVLIEGVLFRARYLGSTQLVCDGQPTKATRMMQAEEAVSRIKAPEGESQPSTEVDLFISTEKIMVLNTDLKEIMMDHALRTISYIADIGDLLVLMARRRSQIDDQNDSGIKRSPKMICHVFESEEAQYIAQSIGQAFQVAYMEFLKANGIKDSSFLKEMDYQEVLNSQEIFGDELEMFSKREKQKEVIVPKQKGEILGIVIVESGWGSMLPTVVIANLAQNSPSARCGQLNIGDQIIAINGISLVGLPLSTCQNYVKNTKNQTVVKFTIVPCPPVVEVKIKRPDTKYQLGFSVQNGVICSLLRGGIAERGGVRVGHRIIEINGQSVVAVPHDRIVNLLATSVGEIHMKTMPTSMFRLLTGQEAPSYM</sequence>
<dbReference type="CDD" id="cd01208">
    <property type="entry name" value="PTB_X11"/>
    <property type="match status" value="1"/>
</dbReference>
<name>A0A922KT52_DERFA</name>
<feature type="compositionally biased region" description="Polar residues" evidence="4">
    <location>
        <begin position="1577"/>
        <end position="1595"/>
    </location>
</feature>
<feature type="region of interest" description="Disordered" evidence="4">
    <location>
        <begin position="1141"/>
        <end position="1160"/>
    </location>
</feature>
<dbReference type="PANTHER" id="PTHR12345">
    <property type="entry name" value="SYNTENIN RELATED"/>
    <property type="match status" value="1"/>
</dbReference>
<feature type="compositionally biased region" description="Low complexity" evidence="4">
    <location>
        <begin position="504"/>
        <end position="524"/>
    </location>
</feature>
<evidence type="ECO:0000256" key="1">
    <source>
        <dbReference type="ARBA" id="ARBA00022448"/>
    </source>
</evidence>
<feature type="region of interest" description="Disordered" evidence="4">
    <location>
        <begin position="1"/>
        <end position="28"/>
    </location>
</feature>
<dbReference type="PROSITE" id="PS01179">
    <property type="entry name" value="PID"/>
    <property type="match status" value="1"/>
</dbReference>
<dbReference type="PANTHER" id="PTHR12345:SF16">
    <property type="entry name" value="X11L, ISOFORM F-RELATED"/>
    <property type="match status" value="1"/>
</dbReference>
<dbReference type="CDD" id="cd06793">
    <property type="entry name" value="PDZ2_APBA1_3-like"/>
    <property type="match status" value="1"/>
</dbReference>
<feature type="region of interest" description="Disordered" evidence="4">
    <location>
        <begin position="1693"/>
        <end position="1753"/>
    </location>
</feature>
<keyword evidence="2" id="KW-0597">Phosphoprotein</keyword>
<feature type="region of interest" description="Disordered" evidence="4">
    <location>
        <begin position="1267"/>
        <end position="1287"/>
    </location>
</feature>
<feature type="compositionally biased region" description="Polar residues" evidence="4">
    <location>
        <begin position="1653"/>
        <end position="1679"/>
    </location>
</feature>
<reference evidence="7" key="1">
    <citation type="submission" date="2013-05" db="EMBL/GenBank/DDBJ databases">
        <authorList>
            <person name="Yim A.K.Y."/>
            <person name="Chan T.F."/>
            <person name="Ji K.M."/>
            <person name="Liu X.Y."/>
            <person name="Zhou J.W."/>
            <person name="Li R.Q."/>
            <person name="Yang K.Y."/>
            <person name="Li J."/>
            <person name="Li M."/>
            <person name="Law P.T.W."/>
            <person name="Wu Y.L."/>
            <person name="Cai Z.L."/>
            <person name="Qin H."/>
            <person name="Bao Y."/>
            <person name="Leung R.K.K."/>
            <person name="Ng P.K.S."/>
            <person name="Zou J."/>
            <person name="Zhong X.J."/>
            <person name="Ran P.X."/>
            <person name="Zhong N.S."/>
            <person name="Liu Z.G."/>
            <person name="Tsui S.K.W."/>
        </authorList>
    </citation>
    <scope>NUCLEOTIDE SEQUENCE</scope>
    <source>
        <strain evidence="7">Derf</strain>
        <tissue evidence="7">Whole organism</tissue>
    </source>
</reference>
<dbReference type="SUPFAM" id="SSF50729">
    <property type="entry name" value="PH domain-like"/>
    <property type="match status" value="1"/>
</dbReference>
<feature type="compositionally biased region" description="Basic and acidic residues" evidence="4">
    <location>
        <begin position="1732"/>
        <end position="1753"/>
    </location>
</feature>
<dbReference type="GO" id="GO:0043197">
    <property type="term" value="C:dendritic spine"/>
    <property type="evidence" value="ECO:0007669"/>
    <property type="project" value="TreeGrafter"/>
</dbReference>
<feature type="compositionally biased region" description="Low complexity" evidence="4">
    <location>
        <begin position="1514"/>
        <end position="1532"/>
    </location>
</feature>
<dbReference type="SUPFAM" id="SSF50156">
    <property type="entry name" value="PDZ domain-like"/>
    <property type="match status" value="2"/>
</dbReference>
<feature type="compositionally biased region" description="Basic residues" evidence="4">
    <location>
        <begin position="1600"/>
        <end position="1609"/>
    </location>
</feature>
<dbReference type="GO" id="GO:0007268">
    <property type="term" value="P:chemical synaptic transmission"/>
    <property type="evidence" value="ECO:0007669"/>
    <property type="project" value="TreeGrafter"/>
</dbReference>
<feature type="region of interest" description="Disordered" evidence="4">
    <location>
        <begin position="489"/>
        <end position="584"/>
    </location>
</feature>
<dbReference type="InterPro" id="IPR001478">
    <property type="entry name" value="PDZ"/>
</dbReference>
<dbReference type="InterPro" id="IPR006020">
    <property type="entry name" value="PTB/PI_dom"/>
</dbReference>
<evidence type="ECO:0000313" key="8">
    <source>
        <dbReference type="Proteomes" id="UP000790347"/>
    </source>
</evidence>
<dbReference type="GO" id="GO:0005737">
    <property type="term" value="C:cytoplasm"/>
    <property type="evidence" value="ECO:0007669"/>
    <property type="project" value="TreeGrafter"/>
</dbReference>
<feature type="compositionally biased region" description="Polar residues" evidence="4">
    <location>
        <begin position="1068"/>
        <end position="1077"/>
    </location>
</feature>
<keyword evidence="3" id="KW-0677">Repeat</keyword>
<feature type="compositionally biased region" description="Low complexity" evidence="4">
    <location>
        <begin position="1488"/>
        <end position="1502"/>
    </location>
</feature>
<feature type="region of interest" description="Disordered" evidence="4">
    <location>
        <begin position="1484"/>
        <end position="1679"/>
    </location>
</feature>
<dbReference type="Gene3D" id="2.30.42.10">
    <property type="match status" value="2"/>
</dbReference>
<feature type="domain" description="PDZ" evidence="6">
    <location>
        <begin position="1945"/>
        <end position="2030"/>
    </location>
</feature>
<feature type="region of interest" description="Disordered" evidence="4">
    <location>
        <begin position="1381"/>
        <end position="1420"/>
    </location>
</feature>